<keyword evidence="2" id="KW-1185">Reference proteome</keyword>
<proteinExistence type="predicted"/>
<protein>
    <submittedName>
        <fullName evidence="1">Uncharacterized protein</fullName>
    </submittedName>
</protein>
<sequence length="50" mass="5872">MTTFKQGPMSDFHFSTRIKTLEMFPKAHRHLLEGYMVSSLNFREGRTLPV</sequence>
<gene>
    <name evidence="1" type="ORF">ACAOBT_LOCUS31083</name>
</gene>
<accession>A0A9P0Q7P6</accession>
<dbReference type="EMBL" id="CAKOFQ010007910">
    <property type="protein sequence ID" value="CAH2009734.1"/>
    <property type="molecule type" value="Genomic_DNA"/>
</dbReference>
<organism evidence="1 2">
    <name type="scientific">Acanthoscelides obtectus</name>
    <name type="common">Bean weevil</name>
    <name type="synonym">Bruchus obtectus</name>
    <dbReference type="NCBI Taxonomy" id="200917"/>
    <lineage>
        <taxon>Eukaryota</taxon>
        <taxon>Metazoa</taxon>
        <taxon>Ecdysozoa</taxon>
        <taxon>Arthropoda</taxon>
        <taxon>Hexapoda</taxon>
        <taxon>Insecta</taxon>
        <taxon>Pterygota</taxon>
        <taxon>Neoptera</taxon>
        <taxon>Endopterygota</taxon>
        <taxon>Coleoptera</taxon>
        <taxon>Polyphaga</taxon>
        <taxon>Cucujiformia</taxon>
        <taxon>Chrysomeloidea</taxon>
        <taxon>Chrysomelidae</taxon>
        <taxon>Bruchinae</taxon>
        <taxon>Bruchini</taxon>
        <taxon>Acanthoscelides</taxon>
    </lineage>
</organism>
<evidence type="ECO:0000313" key="1">
    <source>
        <dbReference type="EMBL" id="CAH2009734.1"/>
    </source>
</evidence>
<dbReference type="AlphaFoldDB" id="A0A9P0Q7P6"/>
<reference evidence="1" key="1">
    <citation type="submission" date="2022-03" db="EMBL/GenBank/DDBJ databases">
        <authorList>
            <person name="Sayadi A."/>
        </authorList>
    </citation>
    <scope>NUCLEOTIDE SEQUENCE</scope>
</reference>
<dbReference type="Proteomes" id="UP001152888">
    <property type="component" value="Unassembled WGS sequence"/>
</dbReference>
<name>A0A9P0Q7P6_ACAOB</name>
<evidence type="ECO:0000313" key="2">
    <source>
        <dbReference type="Proteomes" id="UP001152888"/>
    </source>
</evidence>
<comment type="caution">
    <text evidence="1">The sequence shown here is derived from an EMBL/GenBank/DDBJ whole genome shotgun (WGS) entry which is preliminary data.</text>
</comment>